<comment type="caution">
    <text evidence="2">The sequence shown here is derived from an EMBL/GenBank/DDBJ whole genome shotgun (WGS) entry which is preliminary data.</text>
</comment>
<dbReference type="AlphaFoldDB" id="A0A6A5HUH2"/>
<accession>A0A6A5HUH2</accession>
<protein>
    <submittedName>
        <fullName evidence="2">Uncharacterized protein</fullName>
    </submittedName>
</protein>
<proteinExistence type="predicted"/>
<feature type="region of interest" description="Disordered" evidence="1">
    <location>
        <begin position="81"/>
        <end position="100"/>
    </location>
</feature>
<evidence type="ECO:0000256" key="1">
    <source>
        <dbReference type="SAM" id="MobiDB-lite"/>
    </source>
</evidence>
<dbReference type="Proteomes" id="UP000483820">
    <property type="component" value="Chromosome I"/>
</dbReference>
<dbReference type="KEGG" id="crq:GCK72_003081"/>
<evidence type="ECO:0000313" key="2">
    <source>
        <dbReference type="EMBL" id="KAF1771255.1"/>
    </source>
</evidence>
<gene>
    <name evidence="2" type="ORF">GCK72_003081</name>
</gene>
<sequence length="111" mass="13078">MSRQEFSQKCWINKLFLFVAAIRRTSFSIWDGTQTNTQHVGESGQFVLELPDRWSAYIGSNIIFGQSNEFRMMYVAKNEDTEISEPKQTEQTLRKRPQKQKHLEHMMCITS</sequence>
<organism evidence="2 3">
    <name type="scientific">Caenorhabditis remanei</name>
    <name type="common">Caenorhabditis vulgaris</name>
    <dbReference type="NCBI Taxonomy" id="31234"/>
    <lineage>
        <taxon>Eukaryota</taxon>
        <taxon>Metazoa</taxon>
        <taxon>Ecdysozoa</taxon>
        <taxon>Nematoda</taxon>
        <taxon>Chromadorea</taxon>
        <taxon>Rhabditida</taxon>
        <taxon>Rhabditina</taxon>
        <taxon>Rhabditomorpha</taxon>
        <taxon>Rhabditoidea</taxon>
        <taxon>Rhabditidae</taxon>
        <taxon>Peloderinae</taxon>
        <taxon>Caenorhabditis</taxon>
    </lineage>
</organism>
<dbReference type="GeneID" id="78773504"/>
<dbReference type="EMBL" id="WUAV01000001">
    <property type="protein sequence ID" value="KAF1771255.1"/>
    <property type="molecule type" value="Genomic_DNA"/>
</dbReference>
<evidence type="ECO:0000313" key="3">
    <source>
        <dbReference type="Proteomes" id="UP000483820"/>
    </source>
</evidence>
<dbReference type="CTD" id="78773504"/>
<name>A0A6A5HUH2_CAERE</name>
<reference evidence="2 3" key="1">
    <citation type="submission" date="2019-12" db="EMBL/GenBank/DDBJ databases">
        <title>Chromosome-level assembly of the Caenorhabditis remanei genome.</title>
        <authorList>
            <person name="Teterina A.A."/>
            <person name="Willis J.H."/>
            <person name="Phillips P.C."/>
        </authorList>
    </citation>
    <scope>NUCLEOTIDE SEQUENCE [LARGE SCALE GENOMIC DNA]</scope>
    <source>
        <strain evidence="2 3">PX506</strain>
        <tissue evidence="2">Whole organism</tissue>
    </source>
</reference>
<dbReference type="RefSeq" id="XP_053592446.1">
    <property type="nucleotide sequence ID" value="XM_053723801.1"/>
</dbReference>